<organism evidence="1 2">
    <name type="scientific">Ichnoviriform fugitivi</name>
    <dbReference type="NCBI Taxonomy" id="265522"/>
    <lineage>
        <taxon>Viruses</taxon>
        <taxon>Viruses incertae sedis</taxon>
        <taxon>Polydnaviriformidae</taxon>
        <taxon>Ichnoviriform</taxon>
    </lineage>
</organism>
<dbReference type="Proteomes" id="UP000204242">
    <property type="component" value="Genome"/>
</dbReference>
<dbReference type="EMBL" id="AB291208">
    <property type="protein sequence ID" value="BAF45756.1"/>
    <property type="molecule type" value="Genomic_DNA"/>
</dbReference>
<evidence type="ECO:0000313" key="1">
    <source>
        <dbReference type="EMBL" id="BAF45756.1"/>
    </source>
</evidence>
<accession>A2Q0P1</accession>
<name>A2Q0P1_9VIRU</name>
<proteinExistence type="predicted"/>
<dbReference type="RefSeq" id="YP_001031347.1">
    <property type="nucleotide sequence ID" value="NC_008997.1"/>
</dbReference>
<evidence type="ECO:0000313" key="2">
    <source>
        <dbReference type="Proteomes" id="UP000204242"/>
    </source>
</evidence>
<sequence length="112" mass="12701">MKNPDAPGVVRQLGVFTHHNRFVYILLHKNMSHHKLELETLVLSMPTFPDTYRMPYHCVGTVAIPDSKSGARAAYGFALAWKLAQLRSSPEITVICFVPHTRRCCWDIPQAP</sequence>
<dbReference type="GeneID" id="5076396"/>
<protein>
    <submittedName>
        <fullName evidence="1">E2.1</fullName>
    </submittedName>
</protein>
<dbReference type="KEGG" id="vg:5076396"/>
<reference evidence="1 2" key="1">
    <citation type="journal article" date="2007" name="Virology">
        <title>Shared and species-specific features among ichnovirus genomes.</title>
        <authorList>
            <person name="Tanaka K."/>
            <person name="Lapointe R."/>
            <person name="Barney W.E."/>
            <person name="Makkay A.M."/>
            <person name="Stoltz D."/>
            <person name="Cusson M."/>
            <person name="Webb B.A."/>
        </authorList>
    </citation>
    <scope>NUCLEOTIDE SEQUENCE [LARGE SCALE GENOMIC DNA]</scope>
</reference>